<dbReference type="AlphaFoldDB" id="A0AAN9SLZ6"/>
<organism evidence="2 3">
    <name type="scientific">Psophocarpus tetragonolobus</name>
    <name type="common">Winged bean</name>
    <name type="synonym">Dolichos tetragonolobus</name>
    <dbReference type="NCBI Taxonomy" id="3891"/>
    <lineage>
        <taxon>Eukaryota</taxon>
        <taxon>Viridiplantae</taxon>
        <taxon>Streptophyta</taxon>
        <taxon>Embryophyta</taxon>
        <taxon>Tracheophyta</taxon>
        <taxon>Spermatophyta</taxon>
        <taxon>Magnoliopsida</taxon>
        <taxon>eudicotyledons</taxon>
        <taxon>Gunneridae</taxon>
        <taxon>Pentapetalae</taxon>
        <taxon>rosids</taxon>
        <taxon>fabids</taxon>
        <taxon>Fabales</taxon>
        <taxon>Fabaceae</taxon>
        <taxon>Papilionoideae</taxon>
        <taxon>50 kb inversion clade</taxon>
        <taxon>NPAAA clade</taxon>
        <taxon>indigoferoid/millettioid clade</taxon>
        <taxon>Phaseoleae</taxon>
        <taxon>Psophocarpus</taxon>
    </lineage>
</organism>
<proteinExistence type="predicted"/>
<protein>
    <recommendedName>
        <fullName evidence="4">Secreted protein</fullName>
    </recommendedName>
</protein>
<dbReference type="EMBL" id="JAYMYS010000003">
    <property type="protein sequence ID" value="KAK7400520.1"/>
    <property type="molecule type" value="Genomic_DNA"/>
</dbReference>
<comment type="caution">
    <text evidence="2">The sequence shown here is derived from an EMBL/GenBank/DDBJ whole genome shotgun (WGS) entry which is preliminary data.</text>
</comment>
<feature type="chain" id="PRO_5042947832" description="Secreted protein" evidence="1">
    <location>
        <begin position="20"/>
        <end position="140"/>
    </location>
</feature>
<evidence type="ECO:0000313" key="2">
    <source>
        <dbReference type="EMBL" id="KAK7400520.1"/>
    </source>
</evidence>
<feature type="signal peptide" evidence="1">
    <location>
        <begin position="1"/>
        <end position="19"/>
    </location>
</feature>
<evidence type="ECO:0000256" key="1">
    <source>
        <dbReference type="SAM" id="SignalP"/>
    </source>
</evidence>
<gene>
    <name evidence="2" type="ORF">VNO78_11729</name>
</gene>
<accession>A0AAN9SLZ6</accession>
<dbReference type="Proteomes" id="UP001386955">
    <property type="component" value="Unassembled WGS sequence"/>
</dbReference>
<evidence type="ECO:0008006" key="4">
    <source>
        <dbReference type="Google" id="ProtNLM"/>
    </source>
</evidence>
<name>A0AAN9SLZ6_PSOTE</name>
<keyword evidence="3" id="KW-1185">Reference proteome</keyword>
<sequence length="140" mass="15703">MLVSAVCFLSTLFWSRLQLFPANLFRRRRHSAIRGRNHWLGDGALRTVPLLRGGELFLLVGATALRHGTAHRVRPAVQDWSSEASAGPWLLETGPKPKLECGTLRCGISPSLKLCGRAYNNRNRPIEFSHCILNYTEPEP</sequence>
<reference evidence="2 3" key="1">
    <citation type="submission" date="2024-01" db="EMBL/GenBank/DDBJ databases">
        <title>The genomes of 5 underutilized Papilionoideae crops provide insights into root nodulation and disease resistanc.</title>
        <authorList>
            <person name="Jiang F."/>
        </authorList>
    </citation>
    <scope>NUCLEOTIDE SEQUENCE [LARGE SCALE GENOMIC DNA]</scope>
    <source>
        <strain evidence="2">DUOXIRENSHENG_FW03</strain>
        <tissue evidence="2">Leaves</tissue>
    </source>
</reference>
<keyword evidence="1" id="KW-0732">Signal</keyword>
<evidence type="ECO:0000313" key="3">
    <source>
        <dbReference type="Proteomes" id="UP001386955"/>
    </source>
</evidence>